<dbReference type="EMBL" id="KC984953">
    <property type="protein sequence ID" value="AHB08862.1"/>
    <property type="molecule type" value="Viral_cRNA"/>
</dbReference>
<proteinExistence type="predicted"/>
<reference evidence="2 3" key="1">
    <citation type="journal article" date="2013" name="J. Gen. Virol.">
        <title>Kolente virus, a rhabdovirus species isolated from ticks and bats in the Republic of Guinea.</title>
        <authorList>
            <person name="Ghedin E."/>
            <person name="Rogers M.B."/>
            <person name="Widen S.G."/>
            <person name="Guzman H."/>
            <person name="Travassos da Rosa A.P."/>
            <person name="Wood T.G."/>
            <person name="Fitch A."/>
            <person name="Popov V."/>
            <person name="Holmes E.C."/>
            <person name="Walker P.J."/>
            <person name="Vasilakis N."/>
            <person name="Tesh R.B."/>
        </authorList>
    </citation>
    <scope>NUCLEOTIDE SEQUENCE [LARGE SCALE GENOMIC DNA]</scope>
    <source>
        <strain evidence="2">DakAr K7292</strain>
    </source>
</reference>
<feature type="region of interest" description="Disordered" evidence="1">
    <location>
        <begin position="29"/>
        <end position="103"/>
    </location>
</feature>
<name>V5Q0S5_9RHAB</name>
<evidence type="ECO:0000313" key="2">
    <source>
        <dbReference type="EMBL" id="AHB08862.1"/>
    </source>
</evidence>
<sequence>MERDRSRIQKLSQSLKWDLVQNNLKSAMDDEEHEGVFETGIPVDQIEVPHPWEKKEEESGNDEPDSYDSDSEEEQETESQSGCQTGSSCPPPATAPGAELAGTPECSAVEKEAARKAQIRKLCKSMVINRVPFKTIKSQAELDEATMTLTDEILSSLGLSVKPELSTVSKCSITMYYTDLHPKPPVPPNPSPEEKESAESAEPGPSTAPDKSQGSRIPNVSEKRKLQFLERLEEGILFKRNKTGSMLIKRSNPSFSGVDIDLIVACSENNKEALEEILRQGGLLRKIQMLCKWPEL</sequence>
<protein>
    <submittedName>
        <fullName evidence="2">P protein</fullName>
    </submittedName>
</protein>
<feature type="compositionally biased region" description="Acidic residues" evidence="1">
    <location>
        <begin position="59"/>
        <end position="77"/>
    </location>
</feature>
<evidence type="ECO:0000256" key="1">
    <source>
        <dbReference type="SAM" id="MobiDB-lite"/>
    </source>
</evidence>
<keyword evidence="3" id="KW-1185">Reference proteome</keyword>
<feature type="region of interest" description="Disordered" evidence="1">
    <location>
        <begin position="180"/>
        <end position="220"/>
    </location>
</feature>
<accession>V5Q0S5</accession>
<feature type="compositionally biased region" description="Low complexity" evidence="1">
    <location>
        <begin position="200"/>
        <end position="209"/>
    </location>
</feature>
<organism evidence="2 3">
    <name type="scientific">Kolente virus</name>
    <dbReference type="NCBI Taxonomy" id="1428456"/>
    <lineage>
        <taxon>Viruses</taxon>
        <taxon>Riboviria</taxon>
        <taxon>Orthornavirae</taxon>
        <taxon>Negarnaviricota</taxon>
        <taxon>Haploviricotina</taxon>
        <taxon>Monjiviricetes</taxon>
        <taxon>Mononegavirales</taxon>
        <taxon>Rhabdoviridae</taxon>
        <taxon>Alpharhabdovirinae</taxon>
        <taxon>Ledantevirus</taxon>
        <taxon>Ledantevirus kolente</taxon>
    </lineage>
</organism>
<evidence type="ECO:0000313" key="3">
    <source>
        <dbReference type="Proteomes" id="UP000098369"/>
    </source>
</evidence>
<dbReference type="GeneID" id="20964307"/>
<dbReference type="Proteomes" id="UP000098369">
    <property type="component" value="Segment"/>
</dbReference>
<dbReference type="KEGG" id="vg:20964307"/>
<dbReference type="RefSeq" id="YP_009094024.1">
    <property type="nucleotide sequence ID" value="NC_025342.1"/>
</dbReference>
<dbReference type="OrthoDB" id="34165at10239"/>